<proteinExistence type="predicted"/>
<reference evidence="1" key="1">
    <citation type="submission" date="2015-12" db="EMBL/GenBank/DDBJ databases">
        <title>Gene expression during late stages of embryo sac development: a critical building block for successful pollen-pistil interactions.</title>
        <authorList>
            <person name="Liu Y."/>
            <person name="Joly V."/>
            <person name="Sabar M."/>
            <person name="Matton D.P."/>
        </authorList>
    </citation>
    <scope>NUCLEOTIDE SEQUENCE</scope>
</reference>
<dbReference type="AlphaFoldDB" id="A0A0V0GPH3"/>
<name>A0A0V0GPH3_SOLCH</name>
<protein>
    <submittedName>
        <fullName evidence="1">Putative ovule protein</fullName>
    </submittedName>
</protein>
<organism evidence="1">
    <name type="scientific">Solanum chacoense</name>
    <name type="common">Chaco potato</name>
    <dbReference type="NCBI Taxonomy" id="4108"/>
    <lineage>
        <taxon>Eukaryota</taxon>
        <taxon>Viridiplantae</taxon>
        <taxon>Streptophyta</taxon>
        <taxon>Embryophyta</taxon>
        <taxon>Tracheophyta</taxon>
        <taxon>Spermatophyta</taxon>
        <taxon>Magnoliopsida</taxon>
        <taxon>eudicotyledons</taxon>
        <taxon>Gunneridae</taxon>
        <taxon>Pentapetalae</taxon>
        <taxon>asterids</taxon>
        <taxon>lamiids</taxon>
        <taxon>Solanales</taxon>
        <taxon>Solanaceae</taxon>
        <taxon>Solanoideae</taxon>
        <taxon>Solaneae</taxon>
        <taxon>Solanum</taxon>
    </lineage>
</organism>
<sequence>MTLAKILLQYLSMSTYTNGLNHSRHYPNKLFQQCDNFPRNKKSFSIGEKEQQNLNNKLAS</sequence>
<accession>A0A0V0GPH3</accession>
<evidence type="ECO:0000313" key="1">
    <source>
        <dbReference type="EMBL" id="JAP10085.1"/>
    </source>
</evidence>
<dbReference type="EMBL" id="GEDG01033768">
    <property type="protein sequence ID" value="JAP10085.1"/>
    <property type="molecule type" value="Transcribed_RNA"/>
</dbReference>